<keyword evidence="1" id="KW-1133">Transmembrane helix</keyword>
<feature type="transmembrane region" description="Helical" evidence="1">
    <location>
        <begin position="262"/>
        <end position="280"/>
    </location>
</feature>
<dbReference type="OrthoDB" id="5525190at2"/>
<feature type="transmembrane region" description="Helical" evidence="1">
    <location>
        <begin position="222"/>
        <end position="241"/>
    </location>
</feature>
<dbReference type="InterPro" id="IPR003675">
    <property type="entry name" value="Rce1/LyrA-like_dom"/>
</dbReference>
<organism evidence="3 4">
    <name type="scientific">Taibaiella soli</name>
    <dbReference type="NCBI Taxonomy" id="1649169"/>
    <lineage>
        <taxon>Bacteria</taxon>
        <taxon>Pseudomonadati</taxon>
        <taxon>Bacteroidota</taxon>
        <taxon>Chitinophagia</taxon>
        <taxon>Chitinophagales</taxon>
        <taxon>Chitinophagaceae</taxon>
        <taxon>Taibaiella</taxon>
    </lineage>
</organism>
<keyword evidence="1" id="KW-0812">Transmembrane</keyword>
<name>A0A2W2BYG4_9BACT</name>
<evidence type="ECO:0000313" key="4">
    <source>
        <dbReference type="Proteomes" id="UP000248745"/>
    </source>
</evidence>
<gene>
    <name evidence="3" type="ORF">DN068_10910</name>
</gene>
<evidence type="ECO:0000259" key="2">
    <source>
        <dbReference type="Pfam" id="PF02517"/>
    </source>
</evidence>
<comment type="caution">
    <text evidence="3">The sequence shown here is derived from an EMBL/GenBank/DDBJ whole genome shotgun (WGS) entry which is preliminary data.</text>
</comment>
<dbReference type="EMBL" id="QKTW01000016">
    <property type="protein sequence ID" value="PZF72913.1"/>
    <property type="molecule type" value="Genomic_DNA"/>
</dbReference>
<feature type="transmembrane region" description="Helical" evidence="1">
    <location>
        <begin position="88"/>
        <end position="107"/>
    </location>
</feature>
<dbReference type="RefSeq" id="WP_110998946.1">
    <property type="nucleotide sequence ID" value="NZ_QKTW01000016.1"/>
</dbReference>
<protein>
    <recommendedName>
        <fullName evidence="2">CAAX prenyl protease 2/Lysostaphin resistance protein A-like domain-containing protein</fullName>
    </recommendedName>
</protein>
<dbReference type="GO" id="GO:0080120">
    <property type="term" value="P:CAAX-box protein maturation"/>
    <property type="evidence" value="ECO:0007669"/>
    <property type="project" value="UniProtKB-ARBA"/>
</dbReference>
<dbReference type="Proteomes" id="UP000248745">
    <property type="component" value="Unassembled WGS sequence"/>
</dbReference>
<sequence>MKKIIGYLTSHLKEECNKRYLLLATLFSVLILFINFRYNFEYTYIKYDFNPTTRLLKYIALYAVAFGGAWLLQIAVDQKDKRLRSGKLWAMIVLAVVLFSVRAWFFQQRYWIDAHVSWEYQTWAYKIVANLVGFVFLFIPCAVYWFFVDRKNQPVYGFHAKGVVLRPYFYLLLFMLPLLLIAGRQPDFLQVYPRAIFLNFPPNLPHKNWYTFFYELVYCSDYVVTEFFFRGFLILAFARFVDYKAILPMCVFYVAIHFDKPLGEAASSFLGGYILGILAYRTRSIYGGVIVHLGIALLMEVVGFMFQPH</sequence>
<feature type="transmembrane region" description="Helical" evidence="1">
    <location>
        <begin position="127"/>
        <end position="147"/>
    </location>
</feature>
<accession>A0A2W2BYG4</accession>
<keyword evidence="4" id="KW-1185">Reference proteome</keyword>
<evidence type="ECO:0000256" key="1">
    <source>
        <dbReference type="SAM" id="Phobius"/>
    </source>
</evidence>
<reference evidence="3 4" key="1">
    <citation type="submission" date="2018-06" db="EMBL/GenBank/DDBJ databases">
        <title>Mucibacter soli gen. nov., sp. nov., a new member of the family Chitinophagaceae producing mucin.</title>
        <authorList>
            <person name="Kim M.-K."/>
            <person name="Park S."/>
            <person name="Kim T.-S."/>
            <person name="Joung Y."/>
            <person name="Han J.-H."/>
            <person name="Kim S.B."/>
        </authorList>
    </citation>
    <scope>NUCLEOTIDE SEQUENCE [LARGE SCALE GENOMIC DNA]</scope>
    <source>
        <strain evidence="3 4">R1-15</strain>
    </source>
</reference>
<feature type="transmembrane region" description="Helical" evidence="1">
    <location>
        <begin position="58"/>
        <end position="76"/>
    </location>
</feature>
<keyword evidence="1" id="KW-0472">Membrane</keyword>
<feature type="domain" description="CAAX prenyl protease 2/Lysostaphin resistance protein A-like" evidence="2">
    <location>
        <begin position="213"/>
        <end position="295"/>
    </location>
</feature>
<dbReference type="AlphaFoldDB" id="A0A2W2BYG4"/>
<dbReference type="Pfam" id="PF02517">
    <property type="entry name" value="Rce1-like"/>
    <property type="match status" value="1"/>
</dbReference>
<proteinExistence type="predicted"/>
<feature type="transmembrane region" description="Helical" evidence="1">
    <location>
        <begin position="168"/>
        <end position="185"/>
    </location>
</feature>
<dbReference type="GO" id="GO:0004175">
    <property type="term" value="F:endopeptidase activity"/>
    <property type="evidence" value="ECO:0007669"/>
    <property type="project" value="UniProtKB-ARBA"/>
</dbReference>
<evidence type="ECO:0000313" key="3">
    <source>
        <dbReference type="EMBL" id="PZF72913.1"/>
    </source>
</evidence>
<feature type="transmembrane region" description="Helical" evidence="1">
    <location>
        <begin position="20"/>
        <end position="38"/>
    </location>
</feature>
<feature type="transmembrane region" description="Helical" evidence="1">
    <location>
        <begin position="286"/>
        <end position="306"/>
    </location>
</feature>